<accession>A0A979G6M2</accession>
<evidence type="ECO:0000313" key="4">
    <source>
        <dbReference type="Proteomes" id="UP000002215"/>
    </source>
</evidence>
<name>A0A979G6M2_CHIPD</name>
<sequence>MKKYILFVLTGAASYGMLSSFAKTAYREGYNAAEITFAQAAIGALLLWMPVLVKRIRERQAPSLANWRLLLAGMGIGISTYTYYLAVQYIPASLAIILLMQMTWMSTFMEWLLFKRKPLTIELYVTAVILAGTVLAGNLLQVGTFEFSLIGIAYGLLSALTYAIAVICTSRLGTKVPMFEKSAMMITGSAAIIFMINFNSLRLSEHFDGRLLQWGTFLALFGTVIPPVLFTKGMPKIGAGLSAILVTMELPVAVLCAHFILKEEVNSLQILGILLMLGAIIYLNIYKEKKPVQEFAEL</sequence>
<dbReference type="KEGG" id="cpi:Cpin_4191"/>
<dbReference type="GO" id="GO:0016020">
    <property type="term" value="C:membrane"/>
    <property type="evidence" value="ECO:0007669"/>
    <property type="project" value="InterPro"/>
</dbReference>
<feature type="transmembrane region" description="Helical" evidence="1">
    <location>
        <begin position="237"/>
        <end position="261"/>
    </location>
</feature>
<evidence type="ECO:0000313" key="3">
    <source>
        <dbReference type="EMBL" id="ACU61648.1"/>
    </source>
</evidence>
<dbReference type="Pfam" id="PF00892">
    <property type="entry name" value="EamA"/>
    <property type="match status" value="2"/>
</dbReference>
<feature type="domain" description="EamA" evidence="2">
    <location>
        <begin position="3"/>
        <end position="136"/>
    </location>
</feature>
<dbReference type="InterPro" id="IPR037185">
    <property type="entry name" value="EmrE-like"/>
</dbReference>
<keyword evidence="1" id="KW-0812">Transmembrane</keyword>
<feature type="transmembrane region" description="Helical" evidence="1">
    <location>
        <begin position="121"/>
        <end position="141"/>
    </location>
</feature>
<dbReference type="RefSeq" id="WP_012791819.1">
    <property type="nucleotide sequence ID" value="NC_013132.1"/>
</dbReference>
<protein>
    <recommendedName>
        <fullName evidence="2">EamA domain-containing protein</fullName>
    </recommendedName>
</protein>
<reference evidence="4" key="1">
    <citation type="submission" date="2009-08" db="EMBL/GenBank/DDBJ databases">
        <title>The complete genome of Chitinophaga pinensis DSM 2588.</title>
        <authorList>
            <consortium name="US DOE Joint Genome Institute (JGI-PGF)"/>
            <person name="Lucas S."/>
            <person name="Copeland A."/>
            <person name="Lapidus A."/>
            <person name="Glavina del Rio T."/>
            <person name="Dalin E."/>
            <person name="Tice H."/>
            <person name="Bruce D."/>
            <person name="Goodwin L."/>
            <person name="Pitluck S."/>
            <person name="Kyrpides N."/>
            <person name="Mavromatis K."/>
            <person name="Ivanova N."/>
            <person name="Mikhailova N."/>
            <person name="Sims D."/>
            <person name="Meinche L."/>
            <person name="Brettin T."/>
            <person name="Detter J.C."/>
            <person name="Han C."/>
            <person name="Larimer F."/>
            <person name="Land M."/>
            <person name="Hauser L."/>
            <person name="Markowitz V."/>
            <person name="Cheng J.-F."/>
            <person name="Hugenholtz P."/>
            <person name="Woyke T."/>
            <person name="Wu D."/>
            <person name="Spring S."/>
            <person name="Klenk H.-P."/>
            <person name="Eisen J.A."/>
        </authorList>
    </citation>
    <scope>NUCLEOTIDE SEQUENCE [LARGE SCALE GENOMIC DNA]</scope>
    <source>
        <strain evidence="4">ATCC 43595 / DSM 2588 / LMG 13176 / NBRC 15968 / NCIMB 11800 / UQM 2034</strain>
    </source>
</reference>
<dbReference type="EMBL" id="CP001699">
    <property type="protein sequence ID" value="ACU61648.1"/>
    <property type="molecule type" value="Genomic_DNA"/>
</dbReference>
<dbReference type="PANTHER" id="PTHR22911">
    <property type="entry name" value="ACYL-MALONYL CONDENSING ENZYME-RELATED"/>
    <property type="match status" value="1"/>
</dbReference>
<feature type="transmembrane region" description="Helical" evidence="1">
    <location>
        <begin position="147"/>
        <end position="170"/>
    </location>
</feature>
<gene>
    <name evidence="3" type="ordered locus">Cpin_4191</name>
</gene>
<reference evidence="3 4" key="2">
    <citation type="journal article" date="2010" name="Stand. Genomic Sci.">
        <title>Complete genome sequence of Chitinophaga pinensis type strain (UQM 2034).</title>
        <authorList>
            <person name="Glavina Del Rio T."/>
            <person name="Abt B."/>
            <person name="Spring S."/>
            <person name="Lapidus A."/>
            <person name="Nolan M."/>
            <person name="Tice H."/>
            <person name="Copeland A."/>
            <person name="Cheng J.F."/>
            <person name="Chen F."/>
            <person name="Bruce D."/>
            <person name="Goodwin L."/>
            <person name="Pitluck S."/>
            <person name="Ivanova N."/>
            <person name="Mavromatis K."/>
            <person name="Mikhailova N."/>
            <person name="Pati A."/>
            <person name="Chen A."/>
            <person name="Palaniappan K."/>
            <person name="Land M."/>
            <person name="Hauser L."/>
            <person name="Chang Y.J."/>
            <person name="Jeffries C.D."/>
            <person name="Chain P."/>
            <person name="Saunders E."/>
            <person name="Detter J.C."/>
            <person name="Brettin T."/>
            <person name="Rohde M."/>
            <person name="Goker M."/>
            <person name="Bristow J."/>
            <person name="Eisen J.A."/>
            <person name="Markowitz V."/>
            <person name="Hugenholtz P."/>
            <person name="Kyrpides N.C."/>
            <person name="Klenk H.P."/>
            <person name="Lucas S."/>
        </authorList>
    </citation>
    <scope>NUCLEOTIDE SEQUENCE [LARGE SCALE GENOMIC DNA]</scope>
    <source>
        <strain evidence="4">ATCC 43595 / DSM 2588 / LMG 13176 / NBRC 15968 / NCIMB 11800 / UQM 2034</strain>
    </source>
</reference>
<dbReference type="Proteomes" id="UP000002215">
    <property type="component" value="Chromosome"/>
</dbReference>
<feature type="transmembrane region" description="Helical" evidence="1">
    <location>
        <begin position="211"/>
        <end position="230"/>
    </location>
</feature>
<dbReference type="AlphaFoldDB" id="A0A979G6M2"/>
<keyword evidence="1" id="KW-1133">Transmembrane helix</keyword>
<organism evidence="3 4">
    <name type="scientific">Chitinophaga pinensis (strain ATCC 43595 / DSM 2588 / LMG 13176 / NBRC 15968 / NCIMB 11800 / UQM 2034)</name>
    <dbReference type="NCBI Taxonomy" id="485918"/>
    <lineage>
        <taxon>Bacteria</taxon>
        <taxon>Pseudomonadati</taxon>
        <taxon>Bacteroidota</taxon>
        <taxon>Chitinophagia</taxon>
        <taxon>Chitinophagales</taxon>
        <taxon>Chitinophagaceae</taxon>
        <taxon>Chitinophaga</taxon>
    </lineage>
</organism>
<feature type="transmembrane region" description="Helical" evidence="1">
    <location>
        <begin position="267"/>
        <end position="285"/>
    </location>
</feature>
<evidence type="ECO:0000256" key="1">
    <source>
        <dbReference type="SAM" id="Phobius"/>
    </source>
</evidence>
<dbReference type="OrthoDB" id="3180815at2"/>
<feature type="transmembrane region" description="Helical" evidence="1">
    <location>
        <begin position="92"/>
        <end position="114"/>
    </location>
</feature>
<keyword evidence="1" id="KW-0472">Membrane</keyword>
<feature type="transmembrane region" description="Helical" evidence="1">
    <location>
        <begin position="182"/>
        <end position="199"/>
    </location>
</feature>
<feature type="transmembrane region" description="Helical" evidence="1">
    <location>
        <begin position="65"/>
        <end position="86"/>
    </location>
</feature>
<dbReference type="InterPro" id="IPR000620">
    <property type="entry name" value="EamA_dom"/>
</dbReference>
<feature type="transmembrane region" description="Helical" evidence="1">
    <location>
        <begin position="32"/>
        <end position="53"/>
    </location>
</feature>
<proteinExistence type="predicted"/>
<dbReference type="SUPFAM" id="SSF103481">
    <property type="entry name" value="Multidrug resistance efflux transporter EmrE"/>
    <property type="match status" value="2"/>
</dbReference>
<dbReference type="PANTHER" id="PTHR22911:SF137">
    <property type="entry name" value="SOLUTE CARRIER FAMILY 35 MEMBER G2-RELATED"/>
    <property type="match status" value="1"/>
</dbReference>
<evidence type="ECO:0000259" key="2">
    <source>
        <dbReference type="Pfam" id="PF00892"/>
    </source>
</evidence>
<feature type="domain" description="EamA" evidence="2">
    <location>
        <begin position="150"/>
        <end position="284"/>
    </location>
</feature>